<organism evidence="1 2">
    <name type="scientific">Pistacia atlantica</name>
    <dbReference type="NCBI Taxonomy" id="434234"/>
    <lineage>
        <taxon>Eukaryota</taxon>
        <taxon>Viridiplantae</taxon>
        <taxon>Streptophyta</taxon>
        <taxon>Embryophyta</taxon>
        <taxon>Tracheophyta</taxon>
        <taxon>Spermatophyta</taxon>
        <taxon>Magnoliopsida</taxon>
        <taxon>eudicotyledons</taxon>
        <taxon>Gunneridae</taxon>
        <taxon>Pentapetalae</taxon>
        <taxon>rosids</taxon>
        <taxon>malvids</taxon>
        <taxon>Sapindales</taxon>
        <taxon>Anacardiaceae</taxon>
        <taxon>Pistacia</taxon>
    </lineage>
</organism>
<evidence type="ECO:0000313" key="2">
    <source>
        <dbReference type="Proteomes" id="UP001164250"/>
    </source>
</evidence>
<protein>
    <submittedName>
        <fullName evidence="1">Uncharacterized protein</fullName>
    </submittedName>
</protein>
<keyword evidence="2" id="KW-1185">Reference proteome</keyword>
<evidence type="ECO:0000313" key="1">
    <source>
        <dbReference type="EMBL" id="KAJ0105379.1"/>
    </source>
</evidence>
<proteinExistence type="predicted"/>
<name>A0ACC1C068_9ROSI</name>
<comment type="caution">
    <text evidence="1">The sequence shown here is derived from an EMBL/GenBank/DDBJ whole genome shotgun (WGS) entry which is preliminary data.</text>
</comment>
<reference evidence="2" key="1">
    <citation type="journal article" date="2023" name="G3 (Bethesda)">
        <title>Genome assembly and association tests identify interacting loci associated with vigor, precocity, and sex in interspecific pistachio rootstocks.</title>
        <authorList>
            <person name="Palmer W."/>
            <person name="Jacygrad E."/>
            <person name="Sagayaradj S."/>
            <person name="Cavanaugh K."/>
            <person name="Han R."/>
            <person name="Bertier L."/>
            <person name="Beede B."/>
            <person name="Kafkas S."/>
            <person name="Golino D."/>
            <person name="Preece J."/>
            <person name="Michelmore R."/>
        </authorList>
    </citation>
    <scope>NUCLEOTIDE SEQUENCE [LARGE SCALE GENOMIC DNA]</scope>
</reference>
<gene>
    <name evidence="1" type="ORF">Patl1_18542</name>
</gene>
<sequence length="137" mass="15612">MSYSTYVINGTCFWTIDSEKSTQDSGISLEVEIISRDNATSSSQVVKQMSLANRTNGVKIEDESTLLNLHHRQSQFESHLERRYICKEGDPNKIDVLEWWKVNTLKYCILTRMACDILVIRITTVASKATFNVAVEC</sequence>
<dbReference type="Proteomes" id="UP001164250">
    <property type="component" value="Chromosome 2"/>
</dbReference>
<dbReference type="EMBL" id="CM047898">
    <property type="protein sequence ID" value="KAJ0105379.1"/>
    <property type="molecule type" value="Genomic_DNA"/>
</dbReference>
<accession>A0ACC1C068</accession>